<dbReference type="EMBL" id="JARQDV010000001">
    <property type="protein sequence ID" value="MDT2963553.1"/>
    <property type="molecule type" value="Genomic_DNA"/>
</dbReference>
<evidence type="ECO:0000313" key="3">
    <source>
        <dbReference type="Proteomes" id="UP001268896"/>
    </source>
</evidence>
<name>A0AAW8UJV9_ENTCA</name>
<dbReference type="InterPro" id="IPR029058">
    <property type="entry name" value="AB_hydrolase_fold"/>
</dbReference>
<dbReference type="RefSeq" id="WP_311903551.1">
    <property type="nucleotide sequence ID" value="NZ_JAMWTD010000007.1"/>
</dbReference>
<gene>
    <name evidence="2" type="ORF">P7I32_02975</name>
</gene>
<feature type="region of interest" description="Disordered" evidence="1">
    <location>
        <begin position="1"/>
        <end position="20"/>
    </location>
</feature>
<reference evidence="2" key="1">
    <citation type="submission" date="2023-03" db="EMBL/GenBank/DDBJ databases">
        <authorList>
            <person name="Shen W."/>
            <person name="Cai J."/>
        </authorList>
    </citation>
    <scope>NUCLEOTIDE SEQUENCE</scope>
    <source>
        <strain evidence="2">K72-2</strain>
    </source>
</reference>
<evidence type="ECO:0000256" key="1">
    <source>
        <dbReference type="SAM" id="MobiDB-lite"/>
    </source>
</evidence>
<accession>A0AAW8UJV9</accession>
<dbReference type="AlphaFoldDB" id="A0AAW8UJV9"/>
<sequence length="142" mass="16532">MFRNDKIETTSKEEDEAKHKKVQMEIKHKRTSSSFHYFVSENNSSETKGIILFIHSAFADHQAFDEQVNFFSADYKVTTLDLLGYGLSQGFKTFLRYSVSYKGQLEKHQCGSEISIKLYQKHIDSYYSCPTHQKIQSSETPR</sequence>
<dbReference type="Gene3D" id="3.40.50.1820">
    <property type="entry name" value="alpha/beta hydrolase"/>
    <property type="match status" value="1"/>
</dbReference>
<dbReference type="SUPFAM" id="SSF53474">
    <property type="entry name" value="alpha/beta-Hydrolases"/>
    <property type="match status" value="1"/>
</dbReference>
<comment type="caution">
    <text evidence="2">The sequence shown here is derived from an EMBL/GenBank/DDBJ whole genome shotgun (WGS) entry which is preliminary data.</text>
</comment>
<evidence type="ECO:0000313" key="2">
    <source>
        <dbReference type="EMBL" id="MDT2963553.1"/>
    </source>
</evidence>
<protein>
    <submittedName>
        <fullName evidence="2">Alpha/beta hydrolase</fullName>
    </submittedName>
</protein>
<organism evidence="2 3">
    <name type="scientific">Enterococcus casseliflavus</name>
    <name type="common">Enterococcus flavescens</name>
    <dbReference type="NCBI Taxonomy" id="37734"/>
    <lineage>
        <taxon>Bacteria</taxon>
        <taxon>Bacillati</taxon>
        <taxon>Bacillota</taxon>
        <taxon>Bacilli</taxon>
        <taxon>Lactobacillales</taxon>
        <taxon>Enterococcaceae</taxon>
        <taxon>Enterococcus</taxon>
    </lineage>
</organism>
<proteinExistence type="predicted"/>
<keyword evidence="2" id="KW-0378">Hydrolase</keyword>
<dbReference type="Proteomes" id="UP001268896">
    <property type="component" value="Unassembled WGS sequence"/>
</dbReference>
<dbReference type="GO" id="GO:0016787">
    <property type="term" value="F:hydrolase activity"/>
    <property type="evidence" value="ECO:0007669"/>
    <property type="project" value="UniProtKB-KW"/>
</dbReference>